<keyword evidence="7" id="KW-0175">Coiled coil</keyword>
<keyword evidence="10" id="KW-1185">Reference proteome</keyword>
<evidence type="ECO:0000256" key="5">
    <source>
        <dbReference type="ARBA" id="ARBA00023136"/>
    </source>
</evidence>
<feature type="coiled-coil region" evidence="7">
    <location>
        <begin position="30"/>
        <end position="64"/>
    </location>
</feature>
<proteinExistence type="predicted"/>
<dbReference type="PANTHER" id="PTHR37485:SF1">
    <property type="entry name" value="CELL DIVISION PROTEIN FTSB"/>
    <property type="match status" value="1"/>
</dbReference>
<sequence>MRRKSKIKIIILVVLVINIGYIFVNQQLTMSRIKDDIKAKQKTVDKLSIENRKLQDEIKLTKTDKYTEKLARERLGLIKQGETPVIDSSEKHK</sequence>
<gene>
    <name evidence="9" type="ORF">ACJDT4_17070</name>
</gene>
<evidence type="ECO:0000256" key="3">
    <source>
        <dbReference type="ARBA" id="ARBA00022692"/>
    </source>
</evidence>
<feature type="transmembrane region" description="Helical" evidence="8">
    <location>
        <begin position="7"/>
        <end position="24"/>
    </location>
</feature>
<evidence type="ECO:0000256" key="4">
    <source>
        <dbReference type="ARBA" id="ARBA00022989"/>
    </source>
</evidence>
<protein>
    <submittedName>
        <fullName evidence="9">Septum formation initiator family protein</fullName>
    </submittedName>
</protein>
<organism evidence="9 10">
    <name type="scientific">Clostridium neuense</name>
    <dbReference type="NCBI Taxonomy" id="1728934"/>
    <lineage>
        <taxon>Bacteria</taxon>
        <taxon>Bacillati</taxon>
        <taxon>Bacillota</taxon>
        <taxon>Clostridia</taxon>
        <taxon>Eubacteriales</taxon>
        <taxon>Clostridiaceae</taxon>
        <taxon>Clostridium</taxon>
    </lineage>
</organism>
<dbReference type="EMBL" id="JBJIAA010000015">
    <property type="protein sequence ID" value="MFL0252129.1"/>
    <property type="molecule type" value="Genomic_DNA"/>
</dbReference>
<evidence type="ECO:0000313" key="9">
    <source>
        <dbReference type="EMBL" id="MFL0252129.1"/>
    </source>
</evidence>
<keyword evidence="2" id="KW-0132">Cell division</keyword>
<comment type="caution">
    <text evidence="9">The sequence shown here is derived from an EMBL/GenBank/DDBJ whole genome shotgun (WGS) entry which is preliminary data.</text>
</comment>
<name>A0ABW8THT6_9CLOT</name>
<dbReference type="PANTHER" id="PTHR37485">
    <property type="entry name" value="CELL DIVISION PROTEIN FTSB"/>
    <property type="match status" value="1"/>
</dbReference>
<keyword evidence="4 8" id="KW-1133">Transmembrane helix</keyword>
<reference evidence="9 10" key="1">
    <citation type="submission" date="2024-11" db="EMBL/GenBank/DDBJ databases">
        <authorList>
            <person name="Heng Y.C."/>
            <person name="Lim A.C.H."/>
            <person name="Lee J.K.Y."/>
            <person name="Kittelmann S."/>
        </authorList>
    </citation>
    <scope>NUCLEOTIDE SEQUENCE [LARGE SCALE GENOMIC DNA]</scope>
    <source>
        <strain evidence="9 10">WILCCON 0114</strain>
    </source>
</reference>
<evidence type="ECO:0000256" key="6">
    <source>
        <dbReference type="ARBA" id="ARBA00023306"/>
    </source>
</evidence>
<evidence type="ECO:0000256" key="8">
    <source>
        <dbReference type="SAM" id="Phobius"/>
    </source>
</evidence>
<dbReference type="Pfam" id="PF04977">
    <property type="entry name" value="DivIC"/>
    <property type="match status" value="1"/>
</dbReference>
<evidence type="ECO:0000256" key="7">
    <source>
        <dbReference type="SAM" id="Coils"/>
    </source>
</evidence>
<keyword evidence="3 8" id="KW-0812">Transmembrane</keyword>
<evidence type="ECO:0000256" key="1">
    <source>
        <dbReference type="ARBA" id="ARBA00022475"/>
    </source>
</evidence>
<keyword evidence="6" id="KW-0131">Cell cycle</keyword>
<dbReference type="Proteomes" id="UP001623592">
    <property type="component" value="Unassembled WGS sequence"/>
</dbReference>
<dbReference type="InterPro" id="IPR007060">
    <property type="entry name" value="FtsL/DivIC"/>
</dbReference>
<keyword evidence="5 8" id="KW-0472">Membrane</keyword>
<keyword evidence="1" id="KW-1003">Cell membrane</keyword>
<evidence type="ECO:0000256" key="2">
    <source>
        <dbReference type="ARBA" id="ARBA00022618"/>
    </source>
</evidence>
<dbReference type="RefSeq" id="WP_406788781.1">
    <property type="nucleotide sequence ID" value="NZ_JBJIAA010000015.1"/>
</dbReference>
<accession>A0ABW8THT6</accession>
<dbReference type="InterPro" id="IPR023081">
    <property type="entry name" value="Cell_div_FtsB"/>
</dbReference>
<evidence type="ECO:0000313" key="10">
    <source>
        <dbReference type="Proteomes" id="UP001623592"/>
    </source>
</evidence>